<dbReference type="GO" id="GO:0071555">
    <property type="term" value="P:cell wall organization"/>
    <property type="evidence" value="ECO:0007669"/>
    <property type="project" value="UniProtKB-KW"/>
</dbReference>
<evidence type="ECO:0000313" key="13">
    <source>
        <dbReference type="EMBL" id="EAP73684.1"/>
    </source>
</evidence>
<proteinExistence type="inferred from homology"/>
<evidence type="ECO:0000256" key="9">
    <source>
        <dbReference type="ARBA" id="ARBA00023136"/>
    </source>
</evidence>
<dbReference type="InterPro" id="IPR023346">
    <property type="entry name" value="Lysozyme-like_dom_sf"/>
</dbReference>
<dbReference type="GO" id="GO:0016763">
    <property type="term" value="F:pentosyltransferase activity"/>
    <property type="evidence" value="ECO:0007669"/>
    <property type="project" value="InterPro"/>
</dbReference>
<dbReference type="Gene3D" id="1.10.3810.10">
    <property type="entry name" value="Biosynthetic peptidoglycan transglycosylase-like"/>
    <property type="match status" value="1"/>
</dbReference>
<reference evidence="13 14" key="1">
    <citation type="journal article" date="2006" name="Mol. Plant Microbe Interact.">
        <title>Identification of open reading frames unique to a select agent: Ralstonia solanacearum race 3 biovar 2.</title>
        <authorList>
            <person name="Gabriel D.W."/>
            <person name="Allen C."/>
            <person name="Schell M."/>
            <person name="Denny T.P."/>
            <person name="Greenberg J.T."/>
            <person name="Duan Y.P."/>
            <person name="Flores-Cruz Z."/>
            <person name="Huang Q."/>
            <person name="Clifford J.M."/>
            <person name="Presting G."/>
            <person name="Gonzalez E.T."/>
            <person name="Reddy J."/>
            <person name="Elphinstone J."/>
            <person name="Swanson J."/>
            <person name="Yao J."/>
            <person name="Mulholland V."/>
            <person name="Liu L."/>
            <person name="Farmerie W."/>
            <person name="Patnaikuni M."/>
            <person name="Balogh B."/>
            <person name="Norman D."/>
            <person name="Alvarez A."/>
            <person name="Castillo J.A."/>
            <person name="Jones J."/>
            <person name="Saddler G."/>
            <person name="Walunas T."/>
            <person name="Zhukov A."/>
            <person name="Mikhailova N."/>
        </authorList>
    </citation>
    <scope>NUCLEOTIDE SEQUENCE [LARGE SCALE GENOMIC DNA]</scope>
    <source>
        <strain evidence="13 14">UW551</strain>
    </source>
</reference>
<dbReference type="HAMAP" id="MF_00766">
    <property type="entry name" value="PGT_MtgA"/>
    <property type="match status" value="1"/>
</dbReference>
<dbReference type="InterPro" id="IPR011812">
    <property type="entry name" value="Pep_trsgly"/>
</dbReference>
<feature type="transmembrane region" description="Helical" evidence="11">
    <location>
        <begin position="65"/>
        <end position="91"/>
    </location>
</feature>
<keyword evidence="4 11" id="KW-0808">Transferase</keyword>
<evidence type="ECO:0000313" key="14">
    <source>
        <dbReference type="Proteomes" id="UP000005933"/>
    </source>
</evidence>
<comment type="similarity">
    <text evidence="11">Belongs to the glycosyltransferase 51 family.</text>
</comment>
<accession>A0AB33VIB1</accession>
<dbReference type="AlphaFoldDB" id="A0AB33VIB1"/>
<dbReference type="GO" id="GO:0009252">
    <property type="term" value="P:peptidoglycan biosynthetic process"/>
    <property type="evidence" value="ECO:0007669"/>
    <property type="project" value="UniProtKB-UniRule"/>
</dbReference>
<dbReference type="PANTHER" id="PTHR30400:SF0">
    <property type="entry name" value="BIOSYNTHETIC PEPTIDOGLYCAN TRANSGLYCOSYLASE"/>
    <property type="match status" value="1"/>
</dbReference>
<feature type="domain" description="Glycosyl transferase family 51" evidence="12">
    <location>
        <begin position="120"/>
        <end position="286"/>
    </location>
</feature>
<dbReference type="GO" id="GO:0005886">
    <property type="term" value="C:plasma membrane"/>
    <property type="evidence" value="ECO:0007669"/>
    <property type="project" value="UniProtKB-SubCell"/>
</dbReference>
<evidence type="ECO:0000256" key="10">
    <source>
        <dbReference type="ARBA" id="ARBA00023316"/>
    </source>
</evidence>
<keyword evidence="1 11" id="KW-1003">Cell membrane</keyword>
<dbReference type="GO" id="GO:0008955">
    <property type="term" value="F:peptidoglycan glycosyltransferase activity"/>
    <property type="evidence" value="ECO:0007669"/>
    <property type="project" value="UniProtKB-UniRule"/>
</dbReference>
<name>A0AB33VIB1_RALSU</name>
<keyword evidence="8 11" id="KW-1133">Transmembrane helix</keyword>
<evidence type="ECO:0000256" key="2">
    <source>
        <dbReference type="ARBA" id="ARBA00022519"/>
    </source>
</evidence>
<dbReference type="InterPro" id="IPR036950">
    <property type="entry name" value="PBP_transglycosylase"/>
</dbReference>
<evidence type="ECO:0000259" key="12">
    <source>
        <dbReference type="Pfam" id="PF00912"/>
    </source>
</evidence>
<evidence type="ECO:0000256" key="8">
    <source>
        <dbReference type="ARBA" id="ARBA00022989"/>
    </source>
</evidence>
<dbReference type="EMBL" id="AAKL01000011">
    <property type="protein sequence ID" value="EAP73684.1"/>
    <property type="molecule type" value="Genomic_DNA"/>
</dbReference>
<comment type="subcellular location">
    <subcellularLocation>
        <location evidence="11">Cell inner membrane</location>
        <topology evidence="11">Single-pass membrane protein</topology>
    </subcellularLocation>
</comment>
<keyword evidence="6 11" id="KW-0133">Cell shape</keyword>
<evidence type="ECO:0000256" key="7">
    <source>
        <dbReference type="ARBA" id="ARBA00022984"/>
    </source>
</evidence>
<evidence type="ECO:0000256" key="6">
    <source>
        <dbReference type="ARBA" id="ARBA00022960"/>
    </source>
</evidence>
<organism evidence="13 14">
    <name type="scientific">Ralstonia solanacearum (strain UW551)</name>
    <dbReference type="NCBI Taxonomy" id="342110"/>
    <lineage>
        <taxon>Bacteria</taxon>
        <taxon>Pseudomonadati</taxon>
        <taxon>Pseudomonadota</taxon>
        <taxon>Betaproteobacteria</taxon>
        <taxon>Burkholderiales</taxon>
        <taxon>Burkholderiaceae</taxon>
        <taxon>Ralstonia</taxon>
        <taxon>Ralstonia solanacearum species complex</taxon>
    </lineage>
</organism>
<dbReference type="GO" id="GO:0009274">
    <property type="term" value="C:peptidoglycan-based cell wall"/>
    <property type="evidence" value="ECO:0007669"/>
    <property type="project" value="InterPro"/>
</dbReference>
<comment type="function">
    <text evidence="11">Peptidoglycan polymerase that catalyzes glycan chain elongation from lipid-linked precursors.</text>
</comment>
<keyword evidence="2 11" id="KW-0997">Cell inner membrane</keyword>
<dbReference type="SUPFAM" id="SSF53955">
    <property type="entry name" value="Lysozyme-like"/>
    <property type="match status" value="1"/>
</dbReference>
<dbReference type="NCBIfam" id="TIGR02070">
    <property type="entry name" value="mono_pep_trsgly"/>
    <property type="match status" value="1"/>
</dbReference>
<keyword evidence="7 11" id="KW-0573">Peptidoglycan synthesis</keyword>
<dbReference type="PANTHER" id="PTHR30400">
    <property type="entry name" value="MONOFUNCTIONAL BIOSYNTHETIC PEPTIDOGLYCAN TRANSGLYCOSYLASE"/>
    <property type="match status" value="1"/>
</dbReference>
<sequence>MAPARGTGWACWWSRRRSRSSSGAACVRTPAPCCRPCAKGCRARPPWPRAPITAEPSQTRTMTRWFGYVIGCFVAGVVALNLYFFAAIASWQVLNPASSAFMRAERMRLCGANFVTCGIDHRWVPYDQISRNLKRAVIASEDADFVSHSGWEVDAMLDAWEKNKRRGHVVAGGSTITQQLAKNLFLSGERHYLRKGEELLITWMLEFWLDKERILEIYLNSVEWGEGIFGAEAAAQHYFKRPASQLTVGQAARLAAALPAPKCFDKKRYCANVHISFTRKATVIANRMGSATLPD</sequence>
<keyword evidence="3 11" id="KW-0328">Glycosyltransferase</keyword>
<dbReference type="EC" id="2.4.99.28" evidence="11"/>
<dbReference type="Proteomes" id="UP000005933">
    <property type="component" value="Unassembled WGS sequence"/>
</dbReference>
<evidence type="ECO:0000256" key="11">
    <source>
        <dbReference type="HAMAP-Rule" id="MF_00766"/>
    </source>
</evidence>
<comment type="caution">
    <text evidence="13">The sequence shown here is derived from an EMBL/GenBank/DDBJ whole genome shotgun (WGS) entry which is preliminary data.</text>
</comment>
<dbReference type="GO" id="GO:0008360">
    <property type="term" value="P:regulation of cell shape"/>
    <property type="evidence" value="ECO:0007669"/>
    <property type="project" value="UniProtKB-KW"/>
</dbReference>
<protein>
    <recommendedName>
        <fullName evidence="11">Biosynthetic peptidoglycan transglycosylase</fullName>
        <ecNumber evidence="11">2.4.99.28</ecNumber>
    </recommendedName>
    <alternativeName>
        <fullName evidence="11">Glycan polymerase</fullName>
    </alternativeName>
    <alternativeName>
        <fullName evidence="11">Peptidoglycan glycosyltransferase MtgA</fullName>
        <shortName evidence="11">PGT</shortName>
    </alternativeName>
</protein>
<comment type="catalytic activity">
    <reaction evidence="11">
        <text>[GlcNAc-(1-&gt;4)-Mur2Ac(oyl-L-Ala-gamma-D-Glu-L-Lys-D-Ala-D-Ala)](n)-di-trans,octa-cis-undecaprenyl diphosphate + beta-D-GlcNAc-(1-&gt;4)-Mur2Ac(oyl-L-Ala-gamma-D-Glu-L-Lys-D-Ala-D-Ala)-di-trans,octa-cis-undecaprenyl diphosphate = [GlcNAc-(1-&gt;4)-Mur2Ac(oyl-L-Ala-gamma-D-Glu-L-Lys-D-Ala-D-Ala)](n+1)-di-trans,octa-cis-undecaprenyl diphosphate + di-trans,octa-cis-undecaprenyl diphosphate + H(+)</text>
        <dbReference type="Rhea" id="RHEA:23708"/>
        <dbReference type="Rhea" id="RHEA-COMP:9602"/>
        <dbReference type="Rhea" id="RHEA-COMP:9603"/>
        <dbReference type="ChEBI" id="CHEBI:15378"/>
        <dbReference type="ChEBI" id="CHEBI:58405"/>
        <dbReference type="ChEBI" id="CHEBI:60033"/>
        <dbReference type="ChEBI" id="CHEBI:78435"/>
        <dbReference type="EC" id="2.4.99.28"/>
    </reaction>
</comment>
<dbReference type="Pfam" id="PF00912">
    <property type="entry name" value="Transgly"/>
    <property type="match status" value="1"/>
</dbReference>
<keyword evidence="5 11" id="KW-0812">Transmembrane</keyword>
<keyword evidence="9 11" id="KW-0472">Membrane</keyword>
<evidence type="ECO:0000256" key="1">
    <source>
        <dbReference type="ARBA" id="ARBA00022475"/>
    </source>
</evidence>
<evidence type="ECO:0000256" key="3">
    <source>
        <dbReference type="ARBA" id="ARBA00022676"/>
    </source>
</evidence>
<evidence type="ECO:0000256" key="5">
    <source>
        <dbReference type="ARBA" id="ARBA00022692"/>
    </source>
</evidence>
<comment type="pathway">
    <text evidence="11">Cell wall biogenesis; peptidoglycan biosynthesis.</text>
</comment>
<keyword evidence="10 11" id="KW-0961">Cell wall biogenesis/degradation</keyword>
<dbReference type="InterPro" id="IPR001264">
    <property type="entry name" value="Glyco_trans_51"/>
</dbReference>
<evidence type="ECO:0000256" key="4">
    <source>
        <dbReference type="ARBA" id="ARBA00022679"/>
    </source>
</evidence>
<gene>
    <name evidence="11" type="primary">mtgA</name>
    <name evidence="13" type="ORF">RRSL_02681</name>
</gene>